<dbReference type="PANTHER" id="PTHR43135:SF3">
    <property type="entry name" value="ALPHA-D-RIBOSE 1-METHYLPHOSPHONATE 5-TRIPHOSPHATE DIPHOSPHATASE"/>
    <property type="match status" value="1"/>
</dbReference>
<feature type="chain" id="PRO_5014834894" description="Amidohydrolase-related domain-containing protein" evidence="1">
    <location>
        <begin position="39"/>
        <end position="447"/>
    </location>
</feature>
<organism evidence="2 3">
    <name type="scientific">Kinneretia aquatilis</name>
    <dbReference type="NCBI Taxonomy" id="2070761"/>
    <lineage>
        <taxon>Bacteria</taxon>
        <taxon>Pseudomonadati</taxon>
        <taxon>Pseudomonadota</taxon>
        <taxon>Betaproteobacteria</taxon>
        <taxon>Burkholderiales</taxon>
        <taxon>Sphaerotilaceae</taxon>
        <taxon>Roseateles</taxon>
    </lineage>
</organism>
<proteinExistence type="predicted"/>
<dbReference type="GO" id="GO:0016810">
    <property type="term" value="F:hydrolase activity, acting on carbon-nitrogen (but not peptide) bonds"/>
    <property type="evidence" value="ECO:0007669"/>
    <property type="project" value="InterPro"/>
</dbReference>
<dbReference type="EMBL" id="POSP01000003">
    <property type="protein sequence ID" value="PND37083.1"/>
    <property type="molecule type" value="Genomic_DNA"/>
</dbReference>
<accession>A0A2N8KUG3</accession>
<dbReference type="InterPro" id="IPR011059">
    <property type="entry name" value="Metal-dep_hydrolase_composite"/>
</dbReference>
<sequence>MPAFALALFFASPRPLPRPAGAGAAALALALFAAPSSAQPPIADELRPGASVTMELKNAEWFDGQGFRSGTLYVKDGKFTSQKIKKAQRRMNLKGQFLIPPLADAHNHNLQNAWAWGRYGQGYLRDGVFYALMQCAEPKGAGAVRPLAAAGAQAAGPELVFVTACITSSDGQPLAQLLAEDPNSPGPKPKPEDHIDKTVLVMDSLEQVEKKWPLVQARKSEALKLMLSRSESPELHADPKQFGRLGLKPELPAAIAKKALQDRLLVIAQADTAADFNIAVQAGAHWIARLPGLYFFEGTGAETYRISPEMAAEAARRKVAVITATAASELFRMSPEQLTKVRAQQADNLRTLQAAGVPLLIGSDLFHGSVLGELRNLDRLGVIGRPQLLKMATITTPHVLFPKRRLGCFEPGCEASFLLLPANPIQDLDALSKIQMRVRQGRVLGAG</sequence>
<dbReference type="InterPro" id="IPR032466">
    <property type="entry name" value="Metal_Hydrolase"/>
</dbReference>
<reference evidence="2 3" key="1">
    <citation type="submission" date="2018-01" db="EMBL/GenBank/DDBJ databases">
        <title>Draft genome sequence of Paucibacter aquatile CR182 isolated from freshwater of the Nakdong River.</title>
        <authorList>
            <person name="Choi A."/>
            <person name="Chung E.J."/>
        </authorList>
    </citation>
    <scope>NUCLEOTIDE SEQUENCE [LARGE SCALE GENOMIC DNA]</scope>
    <source>
        <strain evidence="2 3">CR182</strain>
    </source>
</reference>
<gene>
    <name evidence="2" type="ORF">C1O66_05710</name>
</gene>
<name>A0A2N8KUG3_9BURK</name>
<dbReference type="Proteomes" id="UP000235916">
    <property type="component" value="Unassembled WGS sequence"/>
</dbReference>
<dbReference type="AlphaFoldDB" id="A0A2N8KUG3"/>
<dbReference type="SUPFAM" id="SSF51338">
    <property type="entry name" value="Composite domain of metallo-dependent hydrolases"/>
    <property type="match status" value="1"/>
</dbReference>
<evidence type="ECO:0000256" key="1">
    <source>
        <dbReference type="SAM" id="SignalP"/>
    </source>
</evidence>
<dbReference type="PANTHER" id="PTHR43135">
    <property type="entry name" value="ALPHA-D-RIBOSE 1-METHYLPHOSPHONATE 5-TRIPHOSPHATE DIPHOSPHATASE"/>
    <property type="match status" value="1"/>
</dbReference>
<evidence type="ECO:0000313" key="3">
    <source>
        <dbReference type="Proteomes" id="UP000235916"/>
    </source>
</evidence>
<keyword evidence="1" id="KW-0732">Signal</keyword>
<dbReference type="RefSeq" id="WP_102767001.1">
    <property type="nucleotide sequence ID" value="NZ_POSP01000003.1"/>
</dbReference>
<keyword evidence="3" id="KW-1185">Reference proteome</keyword>
<comment type="caution">
    <text evidence="2">The sequence shown here is derived from an EMBL/GenBank/DDBJ whole genome shotgun (WGS) entry which is preliminary data.</text>
</comment>
<dbReference type="SUPFAM" id="SSF51556">
    <property type="entry name" value="Metallo-dependent hydrolases"/>
    <property type="match status" value="1"/>
</dbReference>
<evidence type="ECO:0000313" key="2">
    <source>
        <dbReference type="EMBL" id="PND37083.1"/>
    </source>
</evidence>
<protein>
    <recommendedName>
        <fullName evidence="4">Amidohydrolase-related domain-containing protein</fullName>
    </recommendedName>
</protein>
<dbReference type="OrthoDB" id="9765769at2"/>
<dbReference type="Gene3D" id="3.20.20.140">
    <property type="entry name" value="Metal-dependent hydrolases"/>
    <property type="match status" value="1"/>
</dbReference>
<feature type="signal peptide" evidence="1">
    <location>
        <begin position="1"/>
        <end position="38"/>
    </location>
</feature>
<dbReference type="InterPro" id="IPR051781">
    <property type="entry name" value="Metallo-dep_Hydrolase"/>
</dbReference>
<evidence type="ECO:0008006" key="4">
    <source>
        <dbReference type="Google" id="ProtNLM"/>
    </source>
</evidence>
<dbReference type="Gene3D" id="2.30.40.10">
    <property type="entry name" value="Urease, subunit C, domain 1"/>
    <property type="match status" value="1"/>
</dbReference>